<dbReference type="RefSeq" id="WP_171223654.1">
    <property type="nucleotide sequence ID" value="NZ_CP053085.1"/>
</dbReference>
<dbReference type="EMBL" id="CP053085">
    <property type="protein sequence ID" value="QJR34228.1"/>
    <property type="molecule type" value="Genomic_DNA"/>
</dbReference>
<keyword evidence="1" id="KW-0472">Membrane</keyword>
<sequence>MIVHGSALLSSAPMLTVATVQDTAGKVAYVPKVGGPPDSSGYMWAGYAIVAVTYGGYIVLLLRRMARAKRGR</sequence>
<reference evidence="2 3" key="1">
    <citation type="submission" date="2020-05" db="EMBL/GenBank/DDBJ databases">
        <title>Complete genome sequence of Gemmatimonas greenlandica TET16.</title>
        <authorList>
            <person name="Zeng Y."/>
        </authorList>
    </citation>
    <scope>NUCLEOTIDE SEQUENCE [LARGE SCALE GENOMIC DNA]</scope>
    <source>
        <strain evidence="2 3">TET16</strain>
    </source>
</reference>
<organism evidence="2 3">
    <name type="scientific">Gemmatimonas groenlandica</name>
    <dbReference type="NCBI Taxonomy" id="2732249"/>
    <lineage>
        <taxon>Bacteria</taxon>
        <taxon>Pseudomonadati</taxon>
        <taxon>Gemmatimonadota</taxon>
        <taxon>Gemmatimonadia</taxon>
        <taxon>Gemmatimonadales</taxon>
        <taxon>Gemmatimonadaceae</taxon>
        <taxon>Gemmatimonas</taxon>
    </lineage>
</organism>
<accession>A0A6M4IK46</accession>
<proteinExistence type="predicted"/>
<evidence type="ECO:0000313" key="3">
    <source>
        <dbReference type="Proteomes" id="UP000500938"/>
    </source>
</evidence>
<dbReference type="AlphaFoldDB" id="A0A6M4IK46"/>
<dbReference type="Proteomes" id="UP000500938">
    <property type="component" value="Chromosome"/>
</dbReference>
<protein>
    <submittedName>
        <fullName evidence="2">Uncharacterized protein</fullName>
    </submittedName>
</protein>
<keyword evidence="1" id="KW-0812">Transmembrane</keyword>
<evidence type="ECO:0000313" key="2">
    <source>
        <dbReference type="EMBL" id="QJR34228.1"/>
    </source>
</evidence>
<keyword evidence="1" id="KW-1133">Transmembrane helix</keyword>
<dbReference type="KEGG" id="ggr:HKW67_01200"/>
<feature type="transmembrane region" description="Helical" evidence="1">
    <location>
        <begin position="42"/>
        <end position="62"/>
    </location>
</feature>
<name>A0A6M4IK46_9BACT</name>
<evidence type="ECO:0000256" key="1">
    <source>
        <dbReference type="SAM" id="Phobius"/>
    </source>
</evidence>
<keyword evidence="3" id="KW-1185">Reference proteome</keyword>
<gene>
    <name evidence="2" type="ORF">HKW67_01200</name>
</gene>